<dbReference type="SUPFAM" id="SSF49464">
    <property type="entry name" value="Carboxypeptidase regulatory domain-like"/>
    <property type="match status" value="1"/>
</dbReference>
<name>A0ABX1W3I6_9SPHI</name>
<dbReference type="RefSeq" id="WP_175270228.1">
    <property type="nucleotide sequence ID" value="NZ_JABFCR010000054.1"/>
</dbReference>
<dbReference type="Gene3D" id="2.60.40.1120">
    <property type="entry name" value="Carboxypeptidase-like, regulatory domain"/>
    <property type="match status" value="1"/>
</dbReference>
<comment type="caution">
    <text evidence="2">The sequence shown here is derived from an EMBL/GenBank/DDBJ whole genome shotgun (WGS) entry which is preliminary data.</text>
</comment>
<evidence type="ECO:0000256" key="1">
    <source>
        <dbReference type="SAM" id="SignalP"/>
    </source>
</evidence>
<dbReference type="InterPro" id="IPR008969">
    <property type="entry name" value="CarboxyPept-like_regulatory"/>
</dbReference>
<gene>
    <name evidence="2" type="ORF">HK413_11430</name>
</gene>
<accession>A0ABX1W3I6</accession>
<dbReference type="EMBL" id="JABFCR010000054">
    <property type="protein sequence ID" value="NNU34553.1"/>
    <property type="molecule type" value="Genomic_DNA"/>
</dbReference>
<proteinExistence type="predicted"/>
<feature type="signal peptide" evidence="1">
    <location>
        <begin position="1"/>
        <end position="19"/>
    </location>
</feature>
<sequence length="101" mass="11442">MRLALTWLLFISFNISAFAQQFTVSGKVIDDVGKPVPFASVYIQNTTQGASANSEGEYAINLKPGKYVLQYKAVGYMHTDQPVLQSLRCLSLTRVRRHRYR</sequence>
<evidence type="ECO:0000313" key="2">
    <source>
        <dbReference type="EMBL" id="NNU34553.1"/>
    </source>
</evidence>
<reference evidence="2 3" key="1">
    <citation type="submission" date="2020-05" db="EMBL/GenBank/DDBJ databases">
        <authorList>
            <person name="Khan S.A."/>
            <person name="Jeon C.O."/>
            <person name="Chun B.H."/>
        </authorList>
    </citation>
    <scope>NUCLEOTIDE SEQUENCE [LARGE SCALE GENOMIC DNA]</scope>
    <source>
        <strain evidence="2 3">S1162</strain>
    </source>
</reference>
<keyword evidence="1" id="KW-0732">Signal</keyword>
<evidence type="ECO:0000313" key="3">
    <source>
        <dbReference type="Proteomes" id="UP000566071"/>
    </source>
</evidence>
<dbReference type="Pfam" id="PF13715">
    <property type="entry name" value="CarbopepD_reg_2"/>
    <property type="match status" value="1"/>
</dbReference>
<feature type="chain" id="PRO_5046482748" evidence="1">
    <location>
        <begin position="20"/>
        <end position="101"/>
    </location>
</feature>
<protein>
    <submittedName>
        <fullName evidence="2">Carboxypeptidase-like regulatory domain-containing protein</fullName>
    </submittedName>
</protein>
<organism evidence="2 3">
    <name type="scientific">Mucilaginibacter humi</name>
    <dbReference type="NCBI Taxonomy" id="2732510"/>
    <lineage>
        <taxon>Bacteria</taxon>
        <taxon>Pseudomonadati</taxon>
        <taxon>Bacteroidota</taxon>
        <taxon>Sphingobacteriia</taxon>
        <taxon>Sphingobacteriales</taxon>
        <taxon>Sphingobacteriaceae</taxon>
        <taxon>Mucilaginibacter</taxon>
    </lineage>
</organism>
<keyword evidence="3" id="KW-1185">Reference proteome</keyword>
<dbReference type="Proteomes" id="UP000566071">
    <property type="component" value="Unassembled WGS sequence"/>
</dbReference>